<dbReference type="EMBL" id="LGRX02008540">
    <property type="protein sequence ID" value="KAK3273316.1"/>
    <property type="molecule type" value="Genomic_DNA"/>
</dbReference>
<protein>
    <recommendedName>
        <fullName evidence="2">Pseudouridine synthase RsuA/RluA-like domain-containing protein</fullName>
    </recommendedName>
</protein>
<feature type="domain" description="Pseudouridine synthase RsuA/RluA-like" evidence="2">
    <location>
        <begin position="10"/>
        <end position="75"/>
    </location>
</feature>
<keyword evidence="4" id="KW-1185">Reference proteome</keyword>
<dbReference type="GO" id="GO:0000455">
    <property type="term" value="P:enzyme-directed rRNA pseudouridine synthesis"/>
    <property type="evidence" value="ECO:0007669"/>
    <property type="project" value="TreeGrafter"/>
</dbReference>
<comment type="caution">
    <text evidence="3">The sequence shown here is derived from an EMBL/GenBank/DDBJ whole genome shotgun (WGS) entry which is preliminary data.</text>
</comment>
<dbReference type="InterPro" id="IPR050188">
    <property type="entry name" value="RluA_PseudoU_synthase"/>
</dbReference>
<reference evidence="3 4" key="1">
    <citation type="journal article" date="2015" name="Genome Biol. Evol.">
        <title>Comparative Genomics of a Bacterivorous Green Alga Reveals Evolutionary Causalities and Consequences of Phago-Mixotrophic Mode of Nutrition.</title>
        <authorList>
            <person name="Burns J.A."/>
            <person name="Paasch A."/>
            <person name="Narechania A."/>
            <person name="Kim E."/>
        </authorList>
    </citation>
    <scope>NUCLEOTIDE SEQUENCE [LARGE SCALE GENOMIC DNA]</scope>
    <source>
        <strain evidence="3 4">PLY_AMNH</strain>
    </source>
</reference>
<dbReference type="GO" id="GO:0009982">
    <property type="term" value="F:pseudouridine synthase activity"/>
    <property type="evidence" value="ECO:0007669"/>
    <property type="project" value="InterPro"/>
</dbReference>
<dbReference type="SUPFAM" id="SSF55120">
    <property type="entry name" value="Pseudouridine synthase"/>
    <property type="match status" value="1"/>
</dbReference>
<feature type="non-terminal residue" evidence="3">
    <location>
        <position position="1"/>
    </location>
</feature>
<evidence type="ECO:0000259" key="2">
    <source>
        <dbReference type="Pfam" id="PF00849"/>
    </source>
</evidence>
<dbReference type="PANTHER" id="PTHR21600:SF87">
    <property type="entry name" value="RNA PSEUDOURIDYLATE SYNTHASE DOMAIN-CONTAINING PROTEIN 1"/>
    <property type="match status" value="1"/>
</dbReference>
<evidence type="ECO:0000256" key="1">
    <source>
        <dbReference type="ARBA" id="ARBA00010876"/>
    </source>
</evidence>
<dbReference type="PANTHER" id="PTHR21600">
    <property type="entry name" value="MITOCHONDRIAL RNA PSEUDOURIDINE SYNTHASE"/>
    <property type="match status" value="1"/>
</dbReference>
<dbReference type="Gene3D" id="3.30.2350.10">
    <property type="entry name" value="Pseudouridine synthase"/>
    <property type="match status" value="1"/>
</dbReference>
<proteinExistence type="inferred from homology"/>
<name>A0AAE0L5W3_9CHLO</name>
<gene>
    <name evidence="3" type="ORF">CYMTET_18440</name>
</gene>
<dbReference type="GO" id="GO:0003723">
    <property type="term" value="F:RNA binding"/>
    <property type="evidence" value="ECO:0007669"/>
    <property type="project" value="InterPro"/>
</dbReference>
<accession>A0AAE0L5W3</accession>
<dbReference type="Pfam" id="PF00849">
    <property type="entry name" value="PseudoU_synth_2"/>
    <property type="match status" value="1"/>
</dbReference>
<sequence>FFVGVTGFAEKEYVALVEGVPDGNSGHVHQAVTGLSAHSEWTLLQAFPSKGKDSCALVKVRLHTGRKHQIRIHMAGLGHPVFGDPLYRRLSKHSHHQGSRMVPSAVEEALVKWGSKKAGSLIFLHAQALRLRHPHMKESTLDIEAPLPPHFQHALSALSLRSAA</sequence>
<dbReference type="AlphaFoldDB" id="A0AAE0L5W3"/>
<evidence type="ECO:0000313" key="3">
    <source>
        <dbReference type="EMBL" id="KAK3273316.1"/>
    </source>
</evidence>
<dbReference type="InterPro" id="IPR020103">
    <property type="entry name" value="PsdUridine_synth_cat_dom_sf"/>
</dbReference>
<organism evidence="3 4">
    <name type="scientific">Cymbomonas tetramitiformis</name>
    <dbReference type="NCBI Taxonomy" id="36881"/>
    <lineage>
        <taxon>Eukaryota</taxon>
        <taxon>Viridiplantae</taxon>
        <taxon>Chlorophyta</taxon>
        <taxon>Pyramimonadophyceae</taxon>
        <taxon>Pyramimonadales</taxon>
        <taxon>Pyramimonadaceae</taxon>
        <taxon>Cymbomonas</taxon>
    </lineage>
</organism>
<dbReference type="InterPro" id="IPR006145">
    <property type="entry name" value="PsdUridine_synth_RsuA/RluA"/>
</dbReference>
<comment type="similarity">
    <text evidence="1">Belongs to the pseudouridine synthase RluA family.</text>
</comment>
<dbReference type="Proteomes" id="UP001190700">
    <property type="component" value="Unassembled WGS sequence"/>
</dbReference>
<evidence type="ECO:0000313" key="4">
    <source>
        <dbReference type="Proteomes" id="UP001190700"/>
    </source>
</evidence>